<dbReference type="Proteomes" id="UP001215503">
    <property type="component" value="Unassembled WGS sequence"/>
</dbReference>
<evidence type="ECO:0000259" key="1">
    <source>
        <dbReference type="PROSITE" id="PS50263"/>
    </source>
</evidence>
<dbReference type="Pfam" id="PF00795">
    <property type="entry name" value="CN_hydrolase"/>
    <property type="match status" value="1"/>
</dbReference>
<keyword evidence="3" id="KW-1185">Reference proteome</keyword>
<dbReference type="SUPFAM" id="SSF56317">
    <property type="entry name" value="Carbon-nitrogen hydrolase"/>
    <property type="match status" value="1"/>
</dbReference>
<dbReference type="PROSITE" id="PS50263">
    <property type="entry name" value="CN_HYDROLASE"/>
    <property type="match status" value="1"/>
</dbReference>
<feature type="domain" description="CN hydrolase" evidence="1">
    <location>
        <begin position="9"/>
        <end position="278"/>
    </location>
</feature>
<dbReference type="InterPro" id="IPR003010">
    <property type="entry name" value="C-N_Hydrolase"/>
</dbReference>
<protein>
    <submittedName>
        <fullName evidence="2">Nitrilase</fullName>
    </submittedName>
</protein>
<dbReference type="PANTHER" id="PTHR23088:SF50">
    <property type="entry name" value="HYDROLASE YHCX"/>
    <property type="match status" value="1"/>
</dbReference>
<dbReference type="EMBL" id="JARHUD010000002">
    <property type="protein sequence ID" value="MDF2095016.1"/>
    <property type="molecule type" value="Genomic_DNA"/>
</dbReference>
<name>A0ABT5YJ91_9PROT</name>
<dbReference type="InterPro" id="IPR036526">
    <property type="entry name" value="C-N_Hydrolase_sf"/>
</dbReference>
<evidence type="ECO:0000313" key="2">
    <source>
        <dbReference type="EMBL" id="MDF2095016.1"/>
    </source>
</evidence>
<organism evidence="2 3">
    <name type="scientific">Aquibaculum arenosum</name>
    <dbReference type="NCBI Taxonomy" id="3032591"/>
    <lineage>
        <taxon>Bacteria</taxon>
        <taxon>Pseudomonadati</taxon>
        <taxon>Pseudomonadota</taxon>
        <taxon>Alphaproteobacteria</taxon>
        <taxon>Rhodospirillales</taxon>
        <taxon>Rhodovibrionaceae</taxon>
        <taxon>Aquibaculum</taxon>
    </lineage>
</organism>
<proteinExistence type="predicted"/>
<dbReference type="RefSeq" id="WP_275820032.1">
    <property type="nucleotide sequence ID" value="NZ_JARHUD010000002.1"/>
</dbReference>
<gene>
    <name evidence="2" type="ORF">P2G67_03400</name>
</gene>
<dbReference type="PANTHER" id="PTHR23088">
    <property type="entry name" value="NITRILASE-RELATED"/>
    <property type="match status" value="1"/>
</dbReference>
<evidence type="ECO:0000313" key="3">
    <source>
        <dbReference type="Proteomes" id="UP001215503"/>
    </source>
</evidence>
<dbReference type="Gene3D" id="3.60.110.10">
    <property type="entry name" value="Carbon-nitrogen hydrolase"/>
    <property type="match status" value="1"/>
</dbReference>
<reference evidence="2 3" key="1">
    <citation type="submission" date="2023-03" db="EMBL/GenBank/DDBJ databases">
        <title>Fodinicurvata sp. CAU 1616 isolated from sea sendiment.</title>
        <authorList>
            <person name="Kim W."/>
        </authorList>
    </citation>
    <scope>NUCLEOTIDE SEQUENCE [LARGE SCALE GENOMIC DNA]</scope>
    <source>
        <strain evidence="2 3">CAU 1616</strain>
    </source>
</reference>
<accession>A0ABT5YJ91</accession>
<sequence length="308" mass="32604">MVDERPDRFRIALWATNIGRPVNGIDGWVAGVEARLAEAKATGADILVMPEYAAEQWLSFAPPGLTGAQEIPWMAEQSAQALAALRDLPARYGLALLAGTMPVPDESGDTDAPWLNRAWLLLPDGRCIAQDKLCLTPAEKDPESWNLSTGTRLRLVTWKGVRIAVVICLDVELPALAAQLAPARPDVILVPSQTGRLAGYHRVFSCAKARAVELQAAVAVCGTIGAAAYGEDRPGTVSGCSLFLPCEERLGSHGRAAEIPPITDHDGPGPLLLADVPLAALDALRSGDAEVWPGAWDASGITIEEEAA</sequence>
<comment type="caution">
    <text evidence="2">The sequence shown here is derived from an EMBL/GenBank/DDBJ whole genome shotgun (WGS) entry which is preliminary data.</text>
</comment>